<dbReference type="CDD" id="cd22778">
    <property type="entry name" value="DPBB_CEPL-like"/>
    <property type="match status" value="1"/>
</dbReference>
<feature type="signal peptide" evidence="4">
    <location>
        <begin position="1"/>
        <end position="17"/>
    </location>
</feature>
<comment type="subcellular location">
    <subcellularLocation>
        <location evidence="1">Secreted</location>
    </subcellularLocation>
</comment>
<sequence length="137" mass="14266">MRFFAAIALCVAGIAMAAPTYTYVPVAYNVSYDQGSVSVDTLTCGSKLKAAGYTNLSSLPSFPNIGGFANVTGPDSDECGTCWVLSWGGNFQSILVVDSADDGFVVSEEAMTGLILNTTYPPPKEVSALVISSQSCL</sequence>
<evidence type="ECO:0000256" key="2">
    <source>
        <dbReference type="ARBA" id="ARBA00010421"/>
    </source>
</evidence>
<evidence type="ECO:0000256" key="3">
    <source>
        <dbReference type="ARBA" id="ARBA00022525"/>
    </source>
</evidence>
<dbReference type="EMBL" id="KB467942">
    <property type="protein sequence ID" value="PCH38037.1"/>
    <property type="molecule type" value="Genomic_DNA"/>
</dbReference>
<dbReference type="InterPro" id="IPR036908">
    <property type="entry name" value="RlpA-like_sf"/>
</dbReference>
<dbReference type="Gene3D" id="2.40.40.10">
    <property type="entry name" value="RlpA-like domain"/>
    <property type="match status" value="1"/>
</dbReference>
<feature type="chain" id="PRO_5013695691" description="Cerato-platanin" evidence="4">
    <location>
        <begin position="18"/>
        <end position="137"/>
    </location>
</feature>
<dbReference type="Pfam" id="PF07249">
    <property type="entry name" value="Cerato-platanin"/>
    <property type="match status" value="1"/>
</dbReference>
<protein>
    <recommendedName>
        <fullName evidence="7">Cerato-platanin</fullName>
    </recommendedName>
</protein>
<keyword evidence="3" id="KW-0964">Secreted</keyword>
<proteinExistence type="inferred from homology"/>
<dbReference type="InterPro" id="IPR010829">
    <property type="entry name" value="Cerato-platanin"/>
</dbReference>
<reference evidence="5 6" key="1">
    <citation type="journal article" date="2012" name="Science">
        <title>The Paleozoic origin of enzymatic lignin decomposition reconstructed from 31 fungal genomes.</title>
        <authorList>
            <person name="Floudas D."/>
            <person name="Binder M."/>
            <person name="Riley R."/>
            <person name="Barry K."/>
            <person name="Blanchette R.A."/>
            <person name="Henrissat B."/>
            <person name="Martinez A.T."/>
            <person name="Otillar R."/>
            <person name="Spatafora J.W."/>
            <person name="Yadav J.S."/>
            <person name="Aerts A."/>
            <person name="Benoit I."/>
            <person name="Boyd A."/>
            <person name="Carlson A."/>
            <person name="Copeland A."/>
            <person name="Coutinho P.M."/>
            <person name="de Vries R.P."/>
            <person name="Ferreira P."/>
            <person name="Findley K."/>
            <person name="Foster B."/>
            <person name="Gaskell J."/>
            <person name="Glotzer D."/>
            <person name="Gorecki P."/>
            <person name="Heitman J."/>
            <person name="Hesse C."/>
            <person name="Hori C."/>
            <person name="Igarashi K."/>
            <person name="Jurgens J.A."/>
            <person name="Kallen N."/>
            <person name="Kersten P."/>
            <person name="Kohler A."/>
            <person name="Kuees U."/>
            <person name="Kumar T.K.A."/>
            <person name="Kuo A."/>
            <person name="LaButti K."/>
            <person name="Larrondo L.F."/>
            <person name="Lindquist E."/>
            <person name="Ling A."/>
            <person name="Lombard V."/>
            <person name="Lucas S."/>
            <person name="Lundell T."/>
            <person name="Martin R."/>
            <person name="McLaughlin D.J."/>
            <person name="Morgenstern I."/>
            <person name="Morin E."/>
            <person name="Murat C."/>
            <person name="Nagy L.G."/>
            <person name="Nolan M."/>
            <person name="Ohm R.A."/>
            <person name="Patyshakuliyeva A."/>
            <person name="Rokas A."/>
            <person name="Ruiz-Duenas F.J."/>
            <person name="Sabat G."/>
            <person name="Salamov A."/>
            <person name="Samejima M."/>
            <person name="Schmutz J."/>
            <person name="Slot J.C."/>
            <person name="St John F."/>
            <person name="Stenlid J."/>
            <person name="Sun H."/>
            <person name="Sun S."/>
            <person name="Syed K."/>
            <person name="Tsang A."/>
            <person name="Wiebenga A."/>
            <person name="Young D."/>
            <person name="Pisabarro A."/>
            <person name="Eastwood D.C."/>
            <person name="Martin F."/>
            <person name="Cullen D."/>
            <person name="Grigoriev I.V."/>
            <person name="Hibbett D.S."/>
        </authorList>
    </citation>
    <scope>NUCLEOTIDE SEQUENCE [LARGE SCALE GENOMIC DNA]</scope>
    <source>
        <strain evidence="5 6">MD-104</strain>
    </source>
</reference>
<accession>A0A2H3JPU0</accession>
<evidence type="ECO:0000313" key="6">
    <source>
        <dbReference type="Proteomes" id="UP000218811"/>
    </source>
</evidence>
<evidence type="ECO:0008006" key="7">
    <source>
        <dbReference type="Google" id="ProtNLM"/>
    </source>
</evidence>
<keyword evidence="6" id="KW-1185">Reference proteome</keyword>
<dbReference type="Proteomes" id="UP000218811">
    <property type="component" value="Unassembled WGS sequence"/>
</dbReference>
<name>A0A2H3JPU0_WOLCO</name>
<dbReference type="OrthoDB" id="4898945at2759"/>
<comment type="similarity">
    <text evidence="2">Belongs to the cerato-platanin family.</text>
</comment>
<evidence type="ECO:0000313" key="5">
    <source>
        <dbReference type="EMBL" id="PCH38037.1"/>
    </source>
</evidence>
<dbReference type="GO" id="GO:0005576">
    <property type="term" value="C:extracellular region"/>
    <property type="evidence" value="ECO:0007669"/>
    <property type="project" value="UniProtKB-SubCell"/>
</dbReference>
<organism evidence="5 6">
    <name type="scientific">Wolfiporia cocos (strain MD-104)</name>
    <name type="common">Brown rot fungus</name>
    <dbReference type="NCBI Taxonomy" id="742152"/>
    <lineage>
        <taxon>Eukaryota</taxon>
        <taxon>Fungi</taxon>
        <taxon>Dikarya</taxon>
        <taxon>Basidiomycota</taxon>
        <taxon>Agaricomycotina</taxon>
        <taxon>Agaricomycetes</taxon>
        <taxon>Polyporales</taxon>
        <taxon>Phaeolaceae</taxon>
        <taxon>Wolfiporia</taxon>
    </lineage>
</organism>
<evidence type="ECO:0000256" key="1">
    <source>
        <dbReference type="ARBA" id="ARBA00004613"/>
    </source>
</evidence>
<evidence type="ECO:0000256" key="4">
    <source>
        <dbReference type="SAM" id="SignalP"/>
    </source>
</evidence>
<dbReference type="AlphaFoldDB" id="A0A2H3JPU0"/>
<dbReference type="OMA" id="CGECALI"/>
<gene>
    <name evidence="5" type="ORF">WOLCODRAFT_23042</name>
</gene>
<keyword evidence="4" id="KW-0732">Signal</keyword>